<name>A0AA86US07_9EUKA</name>
<feature type="transmembrane region" description="Helical" evidence="1">
    <location>
        <begin position="83"/>
        <end position="104"/>
    </location>
</feature>
<gene>
    <name evidence="3" type="ORF">HINF_LOCUS32607</name>
    <name evidence="2" type="ORF">HINF_LOCUS53474</name>
</gene>
<dbReference type="AlphaFoldDB" id="A0AA86US07"/>
<keyword evidence="4" id="KW-1185">Reference proteome</keyword>
<dbReference type="EMBL" id="CAXDID020000111">
    <property type="protein sequence ID" value="CAL6029730.1"/>
    <property type="molecule type" value="Genomic_DNA"/>
</dbReference>
<proteinExistence type="predicted"/>
<organism evidence="2">
    <name type="scientific">Hexamita inflata</name>
    <dbReference type="NCBI Taxonomy" id="28002"/>
    <lineage>
        <taxon>Eukaryota</taxon>
        <taxon>Metamonada</taxon>
        <taxon>Diplomonadida</taxon>
        <taxon>Hexamitidae</taxon>
        <taxon>Hexamitinae</taxon>
        <taxon>Hexamita</taxon>
    </lineage>
</organism>
<protein>
    <submittedName>
        <fullName evidence="3">Hypothetical_protein</fullName>
    </submittedName>
</protein>
<keyword evidence="1" id="KW-0812">Transmembrane</keyword>
<evidence type="ECO:0000313" key="2">
    <source>
        <dbReference type="EMBL" id="CAI9965829.1"/>
    </source>
</evidence>
<keyword evidence="1" id="KW-1133">Transmembrane helix</keyword>
<reference evidence="2" key="1">
    <citation type="submission" date="2023-06" db="EMBL/GenBank/DDBJ databases">
        <authorList>
            <person name="Kurt Z."/>
        </authorList>
    </citation>
    <scope>NUCLEOTIDE SEQUENCE</scope>
</reference>
<dbReference type="Proteomes" id="UP001642409">
    <property type="component" value="Unassembled WGS sequence"/>
</dbReference>
<evidence type="ECO:0000313" key="3">
    <source>
        <dbReference type="EMBL" id="CAL6029730.1"/>
    </source>
</evidence>
<evidence type="ECO:0000256" key="1">
    <source>
        <dbReference type="SAM" id="Phobius"/>
    </source>
</evidence>
<dbReference type="EMBL" id="CATOUU010000994">
    <property type="protein sequence ID" value="CAI9965829.1"/>
    <property type="molecule type" value="Genomic_DNA"/>
</dbReference>
<comment type="caution">
    <text evidence="2">The sequence shown here is derived from an EMBL/GenBank/DDBJ whole genome shotgun (WGS) entry which is preliminary data.</text>
</comment>
<keyword evidence="1" id="KW-0472">Membrane</keyword>
<sequence>MIFESEYYLLALYKFYKNGHFDYVIQEYPETQYFLAQSSCSQSTVASVPKPCLSFSLNMNFQLEAYYIYIGRTSNSIQYCLSLSQLILFSLICYFFKATFCILFKNSLSVAKSSGSANLFSVSNVSQLSGSASVPLMRTSKNMQFRY</sequence>
<evidence type="ECO:0000313" key="4">
    <source>
        <dbReference type="Proteomes" id="UP001642409"/>
    </source>
</evidence>
<reference evidence="3 4" key="2">
    <citation type="submission" date="2024-07" db="EMBL/GenBank/DDBJ databases">
        <authorList>
            <person name="Akdeniz Z."/>
        </authorList>
    </citation>
    <scope>NUCLEOTIDE SEQUENCE [LARGE SCALE GENOMIC DNA]</scope>
</reference>
<accession>A0AA86US07</accession>